<dbReference type="OrthoDB" id="1703859at2759"/>
<evidence type="ECO:0000256" key="1">
    <source>
        <dbReference type="SAM" id="MobiDB-lite"/>
    </source>
</evidence>
<dbReference type="PANTHER" id="PTHR36801">
    <property type="entry name" value="OS06G0150200 PROTEIN"/>
    <property type="match status" value="1"/>
</dbReference>
<feature type="compositionally biased region" description="Basic and acidic residues" evidence="1">
    <location>
        <begin position="75"/>
        <end position="87"/>
    </location>
</feature>
<protein>
    <submittedName>
        <fullName evidence="3">Uncharacterized protein</fullName>
    </submittedName>
</protein>
<feature type="region of interest" description="Disordered" evidence="1">
    <location>
        <begin position="44"/>
        <end position="124"/>
    </location>
</feature>
<comment type="caution">
    <text evidence="3">The sequence shown here is derived from an EMBL/GenBank/DDBJ whole genome shotgun (WGS) entry which is preliminary data.</text>
</comment>
<dbReference type="PANTHER" id="PTHR36801:SF3">
    <property type="entry name" value="OS06G0150300 PROTEIN"/>
    <property type="match status" value="1"/>
</dbReference>
<feature type="transmembrane region" description="Helical" evidence="2">
    <location>
        <begin position="20"/>
        <end position="39"/>
    </location>
</feature>
<feature type="compositionally biased region" description="Polar residues" evidence="1">
    <location>
        <begin position="62"/>
        <end position="74"/>
    </location>
</feature>
<accession>A0A2U1KM12</accession>
<name>A0A2U1KM12_ARTAN</name>
<feature type="compositionally biased region" description="Basic and acidic residues" evidence="1">
    <location>
        <begin position="100"/>
        <end position="112"/>
    </location>
</feature>
<dbReference type="Proteomes" id="UP000245207">
    <property type="component" value="Unassembled WGS sequence"/>
</dbReference>
<evidence type="ECO:0000256" key="2">
    <source>
        <dbReference type="SAM" id="Phobius"/>
    </source>
</evidence>
<reference evidence="3 4" key="1">
    <citation type="journal article" date="2018" name="Mol. Plant">
        <title>The genome of Artemisia annua provides insight into the evolution of Asteraceae family and artemisinin biosynthesis.</title>
        <authorList>
            <person name="Shen Q."/>
            <person name="Zhang L."/>
            <person name="Liao Z."/>
            <person name="Wang S."/>
            <person name="Yan T."/>
            <person name="Shi P."/>
            <person name="Liu M."/>
            <person name="Fu X."/>
            <person name="Pan Q."/>
            <person name="Wang Y."/>
            <person name="Lv Z."/>
            <person name="Lu X."/>
            <person name="Zhang F."/>
            <person name="Jiang W."/>
            <person name="Ma Y."/>
            <person name="Chen M."/>
            <person name="Hao X."/>
            <person name="Li L."/>
            <person name="Tang Y."/>
            <person name="Lv G."/>
            <person name="Zhou Y."/>
            <person name="Sun X."/>
            <person name="Brodelius P.E."/>
            <person name="Rose J.K.C."/>
            <person name="Tang K."/>
        </authorList>
    </citation>
    <scope>NUCLEOTIDE SEQUENCE [LARGE SCALE GENOMIC DNA]</scope>
    <source>
        <strain evidence="4">cv. Huhao1</strain>
        <tissue evidence="3">Leaf</tissue>
    </source>
</reference>
<organism evidence="3 4">
    <name type="scientific">Artemisia annua</name>
    <name type="common">Sweet wormwood</name>
    <dbReference type="NCBI Taxonomy" id="35608"/>
    <lineage>
        <taxon>Eukaryota</taxon>
        <taxon>Viridiplantae</taxon>
        <taxon>Streptophyta</taxon>
        <taxon>Embryophyta</taxon>
        <taxon>Tracheophyta</taxon>
        <taxon>Spermatophyta</taxon>
        <taxon>Magnoliopsida</taxon>
        <taxon>eudicotyledons</taxon>
        <taxon>Gunneridae</taxon>
        <taxon>Pentapetalae</taxon>
        <taxon>asterids</taxon>
        <taxon>campanulids</taxon>
        <taxon>Asterales</taxon>
        <taxon>Asteraceae</taxon>
        <taxon>Asteroideae</taxon>
        <taxon>Anthemideae</taxon>
        <taxon>Artemisiinae</taxon>
        <taxon>Artemisia</taxon>
    </lineage>
</organism>
<dbReference type="AlphaFoldDB" id="A0A2U1KM12"/>
<keyword evidence="2" id="KW-0472">Membrane</keyword>
<dbReference type="EMBL" id="PKPP01016338">
    <property type="protein sequence ID" value="PWA37799.1"/>
    <property type="molecule type" value="Genomic_DNA"/>
</dbReference>
<evidence type="ECO:0000313" key="3">
    <source>
        <dbReference type="EMBL" id="PWA37799.1"/>
    </source>
</evidence>
<keyword evidence="2" id="KW-1133">Transmembrane helix</keyword>
<gene>
    <name evidence="3" type="ORF">CTI12_AA587100</name>
</gene>
<feature type="compositionally biased region" description="Low complexity" evidence="1">
    <location>
        <begin position="233"/>
        <end position="243"/>
    </location>
</feature>
<proteinExistence type="predicted"/>
<evidence type="ECO:0000313" key="4">
    <source>
        <dbReference type="Proteomes" id="UP000245207"/>
    </source>
</evidence>
<sequence length="251" mass="28203">MVRHFPKGESPQHDPSLSHAIFTFAFIAATIAIVSFLCGKKKRKRSLSSKKPTPKAEENTEVVVSTTPTNNRTNEATHVDIEDKKDSPPPTPPTNNRTNEATHVDIEDKKDSPPPPESTIQEEIKELPPPPRLASIRASSYHVPSSSKTFHNAKLTSSMSMRLSGRFKGLNKKGSKRYDNDENLDNDKLTREDSVWKKTIILGERCRIPDEDDDDIILDENGQRITTFHRKQSCSSSISRQSSDVNQRCEP</sequence>
<keyword evidence="2" id="KW-0812">Transmembrane</keyword>
<feature type="region of interest" description="Disordered" evidence="1">
    <location>
        <begin position="228"/>
        <end position="251"/>
    </location>
</feature>
<keyword evidence="4" id="KW-1185">Reference proteome</keyword>